<dbReference type="Pfam" id="PF06580">
    <property type="entry name" value="His_kinase"/>
    <property type="match status" value="1"/>
</dbReference>
<dbReference type="Gene3D" id="2.60.40.2380">
    <property type="match status" value="1"/>
</dbReference>
<feature type="transmembrane region" description="Helical" evidence="1">
    <location>
        <begin position="393"/>
        <end position="411"/>
    </location>
</feature>
<feature type="transmembrane region" description="Helical" evidence="1">
    <location>
        <begin position="261"/>
        <end position="283"/>
    </location>
</feature>
<feature type="transmembrane region" description="Helical" evidence="1">
    <location>
        <begin position="197"/>
        <end position="218"/>
    </location>
</feature>
<keyword evidence="5" id="KW-0808">Transferase</keyword>
<evidence type="ECO:0000313" key="6">
    <source>
        <dbReference type="Proteomes" id="UP000660024"/>
    </source>
</evidence>
<name>A0ABS1BI69_9SPHI</name>
<feature type="transmembrane region" description="Helical" evidence="1">
    <location>
        <begin position="295"/>
        <end position="318"/>
    </location>
</feature>
<evidence type="ECO:0000259" key="3">
    <source>
        <dbReference type="Pfam" id="PF07695"/>
    </source>
</evidence>
<evidence type="ECO:0000256" key="1">
    <source>
        <dbReference type="SAM" id="Phobius"/>
    </source>
</evidence>
<keyword evidence="5" id="KW-0418">Kinase</keyword>
<keyword evidence="1" id="KW-0812">Transmembrane</keyword>
<dbReference type="InterPro" id="IPR011622">
    <property type="entry name" value="7TMR_DISM_rcpt_extracell_dom2"/>
</dbReference>
<dbReference type="Proteomes" id="UP000660024">
    <property type="component" value="Unassembled WGS sequence"/>
</dbReference>
<accession>A0ABS1BI69</accession>
<evidence type="ECO:0000259" key="2">
    <source>
        <dbReference type="Pfam" id="PF06580"/>
    </source>
</evidence>
<dbReference type="Gene3D" id="3.30.565.10">
    <property type="entry name" value="Histidine kinase-like ATPase, C-terminal domain"/>
    <property type="match status" value="1"/>
</dbReference>
<protein>
    <submittedName>
        <fullName evidence="5">Histidine kinase</fullName>
    </submittedName>
</protein>
<comment type="caution">
    <text evidence="5">The sequence shown here is derived from an EMBL/GenBank/DDBJ whole genome shotgun (WGS) entry which is preliminary data.</text>
</comment>
<dbReference type="Pfam" id="PF07696">
    <property type="entry name" value="7TMR-DISMED2"/>
    <property type="match status" value="1"/>
</dbReference>
<gene>
    <name evidence="5" type="ORF">I5M32_06345</name>
</gene>
<feature type="transmembrane region" description="Helical" evidence="1">
    <location>
        <begin position="353"/>
        <end position="373"/>
    </location>
</feature>
<dbReference type="InterPro" id="IPR036890">
    <property type="entry name" value="HATPase_C_sf"/>
</dbReference>
<dbReference type="InterPro" id="IPR010559">
    <property type="entry name" value="Sig_transdc_His_kin_internal"/>
</dbReference>
<dbReference type="SUPFAM" id="SSF55874">
    <property type="entry name" value="ATPase domain of HSP90 chaperone/DNA topoisomerase II/histidine kinase"/>
    <property type="match status" value="1"/>
</dbReference>
<feature type="domain" description="Signal transduction histidine kinase internal region" evidence="2">
    <location>
        <begin position="482"/>
        <end position="562"/>
    </location>
</feature>
<dbReference type="GO" id="GO:0016301">
    <property type="term" value="F:kinase activity"/>
    <property type="evidence" value="ECO:0007669"/>
    <property type="project" value="UniProtKB-KW"/>
</dbReference>
<dbReference type="EMBL" id="JAEHFY010000007">
    <property type="protein sequence ID" value="MBK0382578.1"/>
    <property type="molecule type" value="Genomic_DNA"/>
</dbReference>
<feature type="transmembrane region" description="Helical" evidence="1">
    <location>
        <begin position="225"/>
        <end position="241"/>
    </location>
</feature>
<dbReference type="PANTHER" id="PTHR34220:SF7">
    <property type="entry name" value="SENSOR HISTIDINE KINASE YPDA"/>
    <property type="match status" value="1"/>
</dbReference>
<feature type="transmembrane region" description="Helical" evidence="1">
    <location>
        <begin position="324"/>
        <end position="346"/>
    </location>
</feature>
<feature type="domain" description="7TM-DISM receptor extracellular" evidence="3">
    <location>
        <begin position="197"/>
        <end position="412"/>
    </location>
</feature>
<keyword evidence="1" id="KW-0472">Membrane</keyword>
<feature type="domain" description="7TM-DISM receptor extracellular" evidence="4">
    <location>
        <begin position="56"/>
        <end position="173"/>
    </location>
</feature>
<keyword evidence="6" id="KW-1185">Reference proteome</keyword>
<dbReference type="RefSeq" id="WP_200585355.1">
    <property type="nucleotide sequence ID" value="NZ_JAEHFY010000007.1"/>
</dbReference>
<keyword evidence="1" id="KW-1133">Transmembrane helix</keyword>
<dbReference type="InterPro" id="IPR050640">
    <property type="entry name" value="Bact_2-comp_sensor_kinase"/>
</dbReference>
<dbReference type="PANTHER" id="PTHR34220">
    <property type="entry name" value="SENSOR HISTIDINE KINASE YPDA"/>
    <property type="match status" value="1"/>
</dbReference>
<evidence type="ECO:0000313" key="5">
    <source>
        <dbReference type="EMBL" id="MBK0382578.1"/>
    </source>
</evidence>
<organism evidence="5 6">
    <name type="scientific">Pedobacter segetis</name>
    <dbReference type="NCBI Taxonomy" id="2793069"/>
    <lineage>
        <taxon>Bacteria</taxon>
        <taxon>Pseudomonadati</taxon>
        <taxon>Bacteroidota</taxon>
        <taxon>Sphingobacteriia</taxon>
        <taxon>Sphingobacteriales</taxon>
        <taxon>Sphingobacteriaceae</taxon>
        <taxon>Pedobacter</taxon>
    </lineage>
</organism>
<evidence type="ECO:0000259" key="4">
    <source>
        <dbReference type="Pfam" id="PF07696"/>
    </source>
</evidence>
<dbReference type="Pfam" id="PF07695">
    <property type="entry name" value="7TMR-DISM_7TM"/>
    <property type="match status" value="1"/>
</dbReference>
<dbReference type="InterPro" id="IPR011623">
    <property type="entry name" value="7TMR_DISM_rcpt_extracell_dom1"/>
</dbReference>
<proteinExistence type="predicted"/>
<reference evidence="5 6" key="1">
    <citation type="submission" date="2020-12" db="EMBL/GenBank/DDBJ databases">
        <title>Bacterial novel species Pedobacter sp. SD-b isolated from soil.</title>
        <authorList>
            <person name="Jung H.-Y."/>
        </authorList>
    </citation>
    <scope>NUCLEOTIDE SEQUENCE [LARGE SCALE GENOMIC DNA]</scope>
    <source>
        <strain evidence="5 6">SD-b</strain>
    </source>
</reference>
<sequence>MNFRLGFKLFFKVLIVIFFICISSNVSCQQNESLKISNLKGINYFFDIQQISLAKTNKETGIETVFAAKFTSNKRLINIEKDKAYWFKIPLFNDLDQDIIHFIYCGNNDYTELYEQREDSVILLGRAGTLNKTSVLQIENIPYYFSFKIKKGEKKNIFVKVFNKGNHSADLDLSLEDSNTFDQEILKYYQTSFKDTFIPIVFIGSLSFLFFFMIFLFLKSYHKIYLFYSLYLLGAIIYALMRLDRITYIGSLLGEFPLFRIYINEPIQFLFFAVYHFFVIYLLDIKKYDPKLVKVLKSLSYVYICYAVLHFFMMYFYYPLQLRSTLFVITRIILVPLNIILVVWAAKKVKTPVLNYFLVGVSCYIFSGFLAAFVDYRFQSFQFITLGLNSLNVFQLGILAEVLCFSLAIGYRIRITEKDKNNNQLALINQLQINKQLIESSNLELEQKVNERTQKLIAVNREMEQRKLTSLKLDFERKIAEAEMQALRSQMNPHFLFNSLNSIRYLVMSNQDEKAVNYLNKFSRLIRLILENSRKEKINLNQELTALRLYLDIEANRFEEKFTYNITVSPKLNTNEIYLPPLLLQPFIENAIWHGLLNSNRTEKAIDIRINPLNENDKSCQILIEDNGIGRKKSESLKSKFKKHQSYGMLLTQERIALFNNTSTTKIYLKIVDMETNGLPDGTKIILSLK</sequence>